<dbReference type="Gene3D" id="2.40.100.10">
    <property type="entry name" value="Cyclophilin-like"/>
    <property type="match status" value="2"/>
</dbReference>
<dbReference type="Pfam" id="PF00289">
    <property type="entry name" value="Biotin_carb_N"/>
    <property type="match status" value="1"/>
</dbReference>
<dbReference type="EMBL" id="JAOCDZ010000007">
    <property type="protein sequence ID" value="MDH0736472.1"/>
    <property type="molecule type" value="Genomic_DNA"/>
</dbReference>
<dbReference type="NCBIfam" id="TIGR02712">
    <property type="entry name" value="urea_carbox"/>
    <property type="match status" value="1"/>
</dbReference>
<comment type="cofactor">
    <cofactor evidence="1">
        <name>biotin</name>
        <dbReference type="ChEBI" id="CHEBI:57586"/>
    </cofactor>
</comment>
<dbReference type="InterPro" id="IPR016185">
    <property type="entry name" value="PreATP-grasp_dom_sf"/>
</dbReference>
<dbReference type="SMART" id="SM00796">
    <property type="entry name" value="AHS1"/>
    <property type="match status" value="1"/>
</dbReference>
<dbReference type="Pfam" id="PF02682">
    <property type="entry name" value="CT_C_D"/>
    <property type="match status" value="1"/>
</dbReference>
<dbReference type="PROSITE" id="PS50975">
    <property type="entry name" value="ATP_GRASP"/>
    <property type="match status" value="1"/>
</dbReference>
<dbReference type="InterPro" id="IPR011053">
    <property type="entry name" value="Single_hybrid_motif"/>
</dbReference>
<dbReference type="FunFam" id="3.40.50.20:FF:000010">
    <property type="entry name" value="Propionyl-CoA carboxylase subunit alpha"/>
    <property type="match status" value="1"/>
</dbReference>
<evidence type="ECO:0000313" key="12">
    <source>
        <dbReference type="Proteomes" id="UP001161094"/>
    </source>
</evidence>
<dbReference type="InterPro" id="IPR005482">
    <property type="entry name" value="Biotin_COase_C"/>
</dbReference>
<dbReference type="InterPro" id="IPR011761">
    <property type="entry name" value="ATP-grasp"/>
</dbReference>
<dbReference type="Proteomes" id="UP001161094">
    <property type="component" value="Unassembled WGS sequence"/>
</dbReference>
<dbReference type="Pfam" id="PF02785">
    <property type="entry name" value="Biotin_carb_C"/>
    <property type="match status" value="1"/>
</dbReference>
<dbReference type="SUPFAM" id="SSF52440">
    <property type="entry name" value="PreATP-grasp domain"/>
    <property type="match status" value="1"/>
</dbReference>
<evidence type="ECO:0000256" key="4">
    <source>
        <dbReference type="ARBA" id="ARBA00022801"/>
    </source>
</evidence>
<organism evidence="11 12">
    <name type="scientific">Achromobacter spanius</name>
    <dbReference type="NCBI Taxonomy" id="217203"/>
    <lineage>
        <taxon>Bacteria</taxon>
        <taxon>Pseudomonadati</taxon>
        <taxon>Pseudomonadota</taxon>
        <taxon>Betaproteobacteria</taxon>
        <taxon>Burkholderiales</taxon>
        <taxon>Alcaligenaceae</taxon>
        <taxon>Achromobacter</taxon>
    </lineage>
</organism>
<dbReference type="InterPro" id="IPR005479">
    <property type="entry name" value="CPAse_ATP-bd"/>
</dbReference>
<accession>A0AA42IWX6</accession>
<dbReference type="SUPFAM" id="SSF50891">
    <property type="entry name" value="Cyclophilin-like"/>
    <property type="match status" value="2"/>
</dbReference>
<evidence type="ECO:0000256" key="6">
    <source>
        <dbReference type="ARBA" id="ARBA00023267"/>
    </source>
</evidence>
<dbReference type="SUPFAM" id="SSF51230">
    <property type="entry name" value="Single hybrid motif"/>
    <property type="match status" value="1"/>
</dbReference>
<dbReference type="NCBIfam" id="TIGR00724">
    <property type="entry name" value="urea_amlyse_rel"/>
    <property type="match status" value="1"/>
</dbReference>
<dbReference type="SMART" id="SM00797">
    <property type="entry name" value="AHS2"/>
    <property type="match status" value="1"/>
</dbReference>
<evidence type="ECO:0000256" key="2">
    <source>
        <dbReference type="ARBA" id="ARBA00022598"/>
    </source>
</evidence>
<dbReference type="InterPro" id="IPR011764">
    <property type="entry name" value="Biotin_carboxylation_dom"/>
</dbReference>
<dbReference type="InterPro" id="IPR003778">
    <property type="entry name" value="CT_A_B"/>
</dbReference>
<dbReference type="GO" id="GO:0005524">
    <property type="term" value="F:ATP binding"/>
    <property type="evidence" value="ECO:0007669"/>
    <property type="project" value="UniProtKB-UniRule"/>
</dbReference>
<proteinExistence type="predicted"/>
<dbReference type="GO" id="GO:0004847">
    <property type="term" value="F:urea carboxylase activity"/>
    <property type="evidence" value="ECO:0007669"/>
    <property type="project" value="UniProtKB-EC"/>
</dbReference>
<dbReference type="RefSeq" id="WP_279995221.1">
    <property type="nucleotide sequence ID" value="NZ_JAOCDZ010000007.1"/>
</dbReference>
<dbReference type="Pfam" id="PF02626">
    <property type="entry name" value="CT_A_B"/>
    <property type="match status" value="1"/>
</dbReference>
<evidence type="ECO:0000313" key="11">
    <source>
        <dbReference type="EMBL" id="MDH0736472.1"/>
    </source>
</evidence>
<dbReference type="InterPro" id="IPR001882">
    <property type="entry name" value="Biotin_BS"/>
</dbReference>
<dbReference type="AlphaFoldDB" id="A0AA42IWX6"/>
<dbReference type="SUPFAM" id="SSF56059">
    <property type="entry name" value="Glutathione synthetase ATP-binding domain-like"/>
    <property type="match status" value="1"/>
</dbReference>
<evidence type="ECO:0000256" key="1">
    <source>
        <dbReference type="ARBA" id="ARBA00001953"/>
    </source>
</evidence>
<reference evidence="11" key="1">
    <citation type="submission" date="2022-09" db="EMBL/GenBank/DDBJ databases">
        <title>Intensive care unit water sources are persistently colonized with multi-drug resistant bacteria and are the site of extensive horizontal gene transfer of antibiotic resistance genes.</title>
        <authorList>
            <person name="Diorio-Toth L."/>
        </authorList>
    </citation>
    <scope>NUCLEOTIDE SEQUENCE</scope>
    <source>
        <strain evidence="11">GD03843</strain>
    </source>
</reference>
<dbReference type="SUPFAM" id="SSF51246">
    <property type="entry name" value="Rudiment single hybrid motif"/>
    <property type="match status" value="1"/>
</dbReference>
<feature type="domain" description="Lipoyl-binding" evidence="8">
    <location>
        <begin position="1130"/>
        <end position="1205"/>
    </location>
</feature>
<feature type="domain" description="Biotin carboxylation" evidence="10">
    <location>
        <begin position="1"/>
        <end position="444"/>
    </location>
</feature>
<dbReference type="InterPro" id="IPR014084">
    <property type="entry name" value="Urea_COase"/>
</dbReference>
<dbReference type="Gene3D" id="3.30.1360.40">
    <property type="match status" value="1"/>
</dbReference>
<keyword evidence="2 11" id="KW-0436">Ligase</keyword>
<dbReference type="InterPro" id="IPR000089">
    <property type="entry name" value="Biotin_lipoyl"/>
</dbReference>
<dbReference type="PANTHER" id="PTHR18866:SF128">
    <property type="entry name" value="UREA AMIDOLYASE"/>
    <property type="match status" value="1"/>
</dbReference>
<comment type="caution">
    <text evidence="11">The sequence shown here is derived from an EMBL/GenBank/DDBJ whole genome shotgun (WGS) entry which is preliminary data.</text>
</comment>
<evidence type="ECO:0000259" key="10">
    <source>
        <dbReference type="PROSITE" id="PS50979"/>
    </source>
</evidence>
<dbReference type="EC" id="6.3.4.6" evidence="11"/>
<dbReference type="InterPro" id="IPR050856">
    <property type="entry name" value="Biotin_carboxylase_complex"/>
</dbReference>
<dbReference type="CDD" id="cd06850">
    <property type="entry name" value="biotinyl_domain"/>
    <property type="match status" value="1"/>
</dbReference>
<dbReference type="GO" id="GO:0016787">
    <property type="term" value="F:hydrolase activity"/>
    <property type="evidence" value="ECO:0007669"/>
    <property type="project" value="UniProtKB-KW"/>
</dbReference>
<dbReference type="Gene3D" id="3.30.470.20">
    <property type="entry name" value="ATP-grasp fold, B domain"/>
    <property type="match status" value="1"/>
</dbReference>
<protein>
    <submittedName>
        <fullName evidence="11">Urea carboxylase</fullName>
        <ecNumber evidence="11">6.3.4.6</ecNumber>
    </submittedName>
</protein>
<sequence>MFDTVLIANRGEIAVRAIRTLKRLGIRSVAVYSDPDRNAAHVREADVAVALGGEKAVDSYLRMDLLLAAAREHGAQAIYPGYGFLSESAEFAEACEAAGIAFVGPTPLQIREFGLKHRSRELAAEAGVPMTPGTGLLASLGEALLHAERIGYPVMLKSTAGGGGIGLSRCENEAELTVAFDSVQRMGEHFFRDGGAFIERYVDNARHVEVQIFGDGAGRVLALGERDCSVQRRNQKVIEETPAPLLPAATRAALLAAAVQLGESVNYRSAGTVEFIYDPARDSFYFLEVNTRLQVEHPVTEAVTGLDLVECMLRVAAGEALDIAAMSRAPQGASIEVRLYAEDPLRQFQPSPGVLTEVSFPEGVRVDGWVATGTDVPAFYDPMLAKLIVHADTREAALDKLADALARTRLHGIATNLDYLRQIVADERFRAGKLSTRFLESFTYRPAAIEVLEAGTYTSVQDYPGRTGYWDIGVPPSGPMDDYAFRLANRIVGNAPDAAGIEATLIGPTLRFHGDTVVALTGAECAATLDGEPVPMWQPIAVRSGQVLATGRALSGCRSYLAVRNGLDVPVYLGSRSTFALGQFGGHAGRTLRVGDMLPLVRPELGEGVVAAPVAEPMPAPAELIPTYGNTWEIGVLYGPHGAPDFFQPEAIDTFFAADWEVHYNSNRLGVRLIGPKPTWARENGGEAGLHPSNIHDCEYAIGSINFTGDSPVILTRDGPSLGGFVCPVTIARAELWKVGQVKPGDRIRFVRMDYPQAVALEAAQDQSVAALSAVAPTATAPSPVPATVSETIVAALPAEGSRPSVSYRQAGDGYLLLEYGDNVLDLALRMRIHLLMEALNADPIAGVQELSPGVRSLQIRYDSRQILQGALIERLLKIEAGLADVATLKVPTRVVYLPMAFEDSATLGAVQRYQETVRANAPWLPNNVDFIQRINGLASRNDVRDIVFDASYLIMGLGDVYLGAPCAVPIDPRHRLLTSKYNPARTFTAEGTVGIGGVYMCIYGMDSPGGYQLVGRTLPIWNKFLKNPVFQDGKPWLLRFFDQVRFYPVTEAELDVLREDFREGRATVRIEEEVFDFAAHQRFLAEQADSIAVFQTRQKSAFDAEVALWKSEDVAVEQEAPAQEAEADTALREGERLVSADMCGNIWKIPVQVGQSVSAGDTLVVVEAMKMELSVIAPASGTVTAIRCVPGKPVNAGDPLVVLAEDATCTVAG</sequence>
<feature type="domain" description="ATP-grasp" evidence="9">
    <location>
        <begin position="120"/>
        <end position="317"/>
    </location>
</feature>
<dbReference type="FunFam" id="2.40.50.100:FF:000003">
    <property type="entry name" value="Acetyl-CoA carboxylase biotin carboxyl carrier protein"/>
    <property type="match status" value="1"/>
</dbReference>
<keyword evidence="4" id="KW-0378">Hydrolase</keyword>
<evidence type="ECO:0000256" key="3">
    <source>
        <dbReference type="ARBA" id="ARBA00022741"/>
    </source>
</evidence>
<gene>
    <name evidence="11" type="primary">uca</name>
    <name evidence="11" type="ORF">N5D93_11670</name>
</gene>
<dbReference type="InterPro" id="IPR003833">
    <property type="entry name" value="CT_C_D"/>
</dbReference>
<name>A0AA42IWX6_9BURK</name>
<evidence type="ECO:0000256" key="7">
    <source>
        <dbReference type="PROSITE-ProRule" id="PRU00409"/>
    </source>
</evidence>
<dbReference type="SUPFAM" id="SSF160467">
    <property type="entry name" value="PH0987 N-terminal domain-like"/>
    <property type="match status" value="1"/>
</dbReference>
<dbReference type="PROSITE" id="PS00866">
    <property type="entry name" value="CPSASE_1"/>
    <property type="match status" value="1"/>
</dbReference>
<evidence type="ECO:0000259" key="9">
    <source>
        <dbReference type="PROSITE" id="PS50975"/>
    </source>
</evidence>
<dbReference type="InterPro" id="IPR005481">
    <property type="entry name" value="BC-like_N"/>
</dbReference>
<dbReference type="Gene3D" id="2.40.50.100">
    <property type="match status" value="1"/>
</dbReference>
<dbReference type="PROSITE" id="PS00188">
    <property type="entry name" value="BIOTIN"/>
    <property type="match status" value="1"/>
</dbReference>
<dbReference type="InterPro" id="IPR029000">
    <property type="entry name" value="Cyclophilin-like_dom_sf"/>
</dbReference>
<dbReference type="PROSITE" id="PS50979">
    <property type="entry name" value="BC"/>
    <property type="match status" value="1"/>
</dbReference>
<dbReference type="InterPro" id="IPR011054">
    <property type="entry name" value="Rudment_hybrid_motif"/>
</dbReference>
<keyword evidence="6" id="KW-0092">Biotin</keyword>
<dbReference type="Pfam" id="PF02786">
    <property type="entry name" value="CPSase_L_D2"/>
    <property type="match status" value="1"/>
</dbReference>
<dbReference type="PANTHER" id="PTHR18866">
    <property type="entry name" value="CARBOXYLASE:PYRUVATE/ACETYL-COA/PROPIONYL-COA CARBOXYLASE"/>
    <property type="match status" value="1"/>
</dbReference>
<dbReference type="GO" id="GO:0046872">
    <property type="term" value="F:metal ion binding"/>
    <property type="evidence" value="ECO:0007669"/>
    <property type="project" value="InterPro"/>
</dbReference>
<dbReference type="SMART" id="SM00878">
    <property type="entry name" value="Biotin_carb_C"/>
    <property type="match status" value="1"/>
</dbReference>
<keyword evidence="5 7" id="KW-0067">ATP-binding</keyword>
<evidence type="ECO:0000259" key="8">
    <source>
        <dbReference type="PROSITE" id="PS50968"/>
    </source>
</evidence>
<dbReference type="PROSITE" id="PS50968">
    <property type="entry name" value="BIOTINYL_LIPOYL"/>
    <property type="match status" value="1"/>
</dbReference>
<evidence type="ECO:0000256" key="5">
    <source>
        <dbReference type="ARBA" id="ARBA00022840"/>
    </source>
</evidence>
<dbReference type="PROSITE" id="PS00867">
    <property type="entry name" value="CPSASE_2"/>
    <property type="match status" value="1"/>
</dbReference>
<dbReference type="Pfam" id="PF00364">
    <property type="entry name" value="Biotin_lipoyl"/>
    <property type="match status" value="1"/>
</dbReference>
<keyword evidence="3 7" id="KW-0547">Nucleotide-binding</keyword>